<gene>
    <name evidence="1" type="ORF">ZMTM_10800</name>
</gene>
<organism evidence="1 2">
    <name type="scientific">Methyloradius palustris</name>
    <dbReference type="NCBI Taxonomy" id="2778876"/>
    <lineage>
        <taxon>Bacteria</taxon>
        <taxon>Pseudomonadati</taxon>
        <taxon>Pseudomonadota</taxon>
        <taxon>Betaproteobacteria</taxon>
        <taxon>Nitrosomonadales</taxon>
        <taxon>Methylophilaceae</taxon>
        <taxon>Methyloradius</taxon>
    </lineage>
</organism>
<dbReference type="KEGG" id="mpau:ZMTM_10800"/>
<dbReference type="EMBL" id="AP024110">
    <property type="protein sequence ID" value="BCM24821.1"/>
    <property type="molecule type" value="Genomic_DNA"/>
</dbReference>
<sequence>MNMPDYRMMSRQLSMKLPSSMCGQSMVEYFVVTSFTVIILITGADSSVIQQLIVAIKDAYAGFTYAMSFSTNLNVL</sequence>
<dbReference type="AlphaFoldDB" id="A0A8D5JQU5"/>
<evidence type="ECO:0000313" key="2">
    <source>
        <dbReference type="Proteomes" id="UP000826722"/>
    </source>
</evidence>
<protein>
    <recommendedName>
        <fullName evidence="3">Flp/Fap pilin component</fullName>
    </recommendedName>
</protein>
<evidence type="ECO:0008006" key="3">
    <source>
        <dbReference type="Google" id="ProtNLM"/>
    </source>
</evidence>
<evidence type="ECO:0000313" key="1">
    <source>
        <dbReference type="EMBL" id="BCM24821.1"/>
    </source>
</evidence>
<dbReference type="Proteomes" id="UP000826722">
    <property type="component" value="Chromosome"/>
</dbReference>
<proteinExistence type="predicted"/>
<keyword evidence="2" id="KW-1185">Reference proteome</keyword>
<name>A0A8D5JQU5_9PROT</name>
<reference evidence="1" key="1">
    <citation type="journal article" date="2021" name="Arch. Microbiol.">
        <title>Methyloradius palustris gen. nov., sp. nov., a methanol-oxidizing bacterium isolated from snow.</title>
        <authorList>
            <person name="Miyadera T."/>
            <person name="Kojima H."/>
            <person name="Fukui M."/>
        </authorList>
    </citation>
    <scope>NUCLEOTIDE SEQUENCE</scope>
    <source>
        <strain evidence="1">Zm11</strain>
    </source>
</reference>
<accession>A0A8D5JQU5</accession>